<evidence type="ECO:0000313" key="3">
    <source>
        <dbReference type="EMBL" id="QTD52850.1"/>
    </source>
</evidence>
<sequence length="159" mass="17846">MDKFRVWKHLDWKERWACLEAVGWLGIARFSLLIFPFRWVLRLFGIRQDVAQTEVDGAPADVGQDAVIVKRALRRVSRNVPWDCKCLAQALAGKAMLSRRGLPATLFIGVTRDDQREFRAHAWLKSGSAFISGGEGHEAYTVMSGFSAVKKAGVFKPPT</sequence>
<accession>A0A8A4TTJ7</accession>
<evidence type="ECO:0000313" key="4">
    <source>
        <dbReference type="Proteomes" id="UP000663929"/>
    </source>
</evidence>
<evidence type="ECO:0000256" key="1">
    <source>
        <dbReference type="SAM" id="Phobius"/>
    </source>
</evidence>
<dbReference type="InterPro" id="IPR032708">
    <property type="entry name" value="McjB_C"/>
</dbReference>
<dbReference type="AlphaFoldDB" id="A0A8A4TTJ7"/>
<proteinExistence type="predicted"/>
<organism evidence="3 4">
    <name type="scientific">Sulfidibacter corallicola</name>
    <dbReference type="NCBI Taxonomy" id="2818388"/>
    <lineage>
        <taxon>Bacteria</taxon>
        <taxon>Pseudomonadati</taxon>
        <taxon>Acidobacteriota</taxon>
        <taxon>Holophagae</taxon>
        <taxon>Acanthopleuribacterales</taxon>
        <taxon>Acanthopleuribacteraceae</taxon>
        <taxon>Sulfidibacter</taxon>
    </lineage>
</organism>
<dbReference type="InterPro" id="IPR053521">
    <property type="entry name" value="McjB-like"/>
</dbReference>
<dbReference type="NCBIfam" id="NF033537">
    <property type="entry name" value="lasso_biosyn_B2"/>
    <property type="match status" value="1"/>
</dbReference>
<dbReference type="EMBL" id="CP071793">
    <property type="protein sequence ID" value="QTD52850.1"/>
    <property type="molecule type" value="Genomic_DNA"/>
</dbReference>
<dbReference type="Proteomes" id="UP000663929">
    <property type="component" value="Chromosome"/>
</dbReference>
<feature type="domain" description="Microcin J25-processing protein McjB C-terminal" evidence="2">
    <location>
        <begin position="32"/>
        <end position="144"/>
    </location>
</feature>
<keyword evidence="4" id="KW-1185">Reference proteome</keyword>
<gene>
    <name evidence="3" type="ORF">J3U87_10265</name>
</gene>
<protein>
    <submittedName>
        <fullName evidence="3">Lasso peptide biosynthesis B2 protein</fullName>
    </submittedName>
</protein>
<keyword evidence="1" id="KW-0812">Transmembrane</keyword>
<dbReference type="KEGG" id="scor:J3U87_10265"/>
<evidence type="ECO:0000259" key="2">
    <source>
        <dbReference type="Pfam" id="PF13471"/>
    </source>
</evidence>
<keyword evidence="1" id="KW-1133">Transmembrane helix</keyword>
<reference evidence="3" key="1">
    <citation type="submission" date="2021-03" db="EMBL/GenBank/DDBJ databases">
        <title>Acanthopleuribacteraceae sp. M133.</title>
        <authorList>
            <person name="Wang G."/>
        </authorList>
    </citation>
    <scope>NUCLEOTIDE SEQUENCE</scope>
    <source>
        <strain evidence="3">M133</strain>
    </source>
</reference>
<dbReference type="Pfam" id="PF13471">
    <property type="entry name" value="Transglut_core3"/>
    <property type="match status" value="1"/>
</dbReference>
<name>A0A8A4TTJ7_SULCO</name>
<dbReference type="RefSeq" id="WP_237382948.1">
    <property type="nucleotide sequence ID" value="NZ_CP071793.1"/>
</dbReference>
<feature type="transmembrane region" description="Helical" evidence="1">
    <location>
        <begin position="21"/>
        <end position="41"/>
    </location>
</feature>
<keyword evidence="1" id="KW-0472">Membrane</keyword>